<accession>A0AAV3XBD1</accession>
<dbReference type="RefSeq" id="WP_226585347.1">
    <property type="nucleotide sequence ID" value="NZ_BLAY01000074.1"/>
</dbReference>
<evidence type="ECO:0000313" key="2">
    <source>
        <dbReference type="Proteomes" id="UP001050975"/>
    </source>
</evidence>
<keyword evidence="2" id="KW-1185">Reference proteome</keyword>
<name>A0AAV3XBD1_9CYAN</name>
<sequence>MDIEQAYQKCTERLMWACASLQARVEPRELAPITDLIVQPMTGPWRFFHTPQHIFKVGGTEDAIEVLAALFHDLVYVQVDCSINFQLSYYITPYTKEVKGQLVIREPSDLPADPMFEMVASVFGFVPGQVLQPFAGQNEFLSAVVAVKVLERFLQPEHLIQIVAGIEATIPFRSSSEDGLAVSDRLFQRLQVTCDKFNLNLSEEELFEAVKKAVRVSNRDVASFAHPNPAHFLANTWNLLPETNHNLINCSYTVRDYRLALQKMEGFMNFLRPEVIFRQYRGEPSDRAFKLWDSTARKNLEIAKLYLGSKLVAIAFIEALSSSIGPDVPLVIMMGNMPNGNCDSPRLENFIPVVANAYQPKNDLEREVMNLLEKGRAKSAKYDLEHSPLATFMVKSMGFEEMRCQCSRAKAFFKQELTAIDFISEFDPTVAKVLIDGVVKLFESHKSAISRMSWVKNRILWESCLNSSNSDSSANK</sequence>
<comment type="caution">
    <text evidence="1">The sequence shown here is derived from an EMBL/GenBank/DDBJ whole genome shotgun (WGS) entry which is preliminary data.</text>
</comment>
<dbReference type="AlphaFoldDB" id="A0AAV3XBD1"/>
<dbReference type="Proteomes" id="UP001050975">
    <property type="component" value="Unassembled WGS sequence"/>
</dbReference>
<organism evidence="1 2">
    <name type="scientific">Microseira wollei NIES-4236</name>
    <dbReference type="NCBI Taxonomy" id="2530354"/>
    <lineage>
        <taxon>Bacteria</taxon>
        <taxon>Bacillati</taxon>
        <taxon>Cyanobacteriota</taxon>
        <taxon>Cyanophyceae</taxon>
        <taxon>Oscillatoriophycideae</taxon>
        <taxon>Aerosakkonematales</taxon>
        <taxon>Aerosakkonemataceae</taxon>
        <taxon>Microseira</taxon>
    </lineage>
</organism>
<gene>
    <name evidence="1" type="ORF">MiSe_45600</name>
</gene>
<dbReference type="EMBL" id="BLAY01000074">
    <property type="protein sequence ID" value="GET39788.1"/>
    <property type="molecule type" value="Genomic_DNA"/>
</dbReference>
<reference evidence="1" key="1">
    <citation type="submission" date="2019-10" db="EMBL/GenBank/DDBJ databases">
        <title>Draft genome sequece of Microseira wollei NIES-4236.</title>
        <authorList>
            <person name="Yamaguchi H."/>
            <person name="Suzuki S."/>
            <person name="Kawachi M."/>
        </authorList>
    </citation>
    <scope>NUCLEOTIDE SEQUENCE</scope>
    <source>
        <strain evidence="1">NIES-4236</strain>
    </source>
</reference>
<protein>
    <submittedName>
        <fullName evidence="1">Uncharacterized protein</fullName>
    </submittedName>
</protein>
<proteinExistence type="predicted"/>
<evidence type="ECO:0000313" key="1">
    <source>
        <dbReference type="EMBL" id="GET39788.1"/>
    </source>
</evidence>